<protein>
    <submittedName>
        <fullName evidence="1">2,5-diamino-6-ribosylamino-4(3H)-pyrimidinone 5'-phosphate reductase</fullName>
    </submittedName>
</protein>
<gene>
    <name evidence="1" type="ORF">JR316_0000329</name>
</gene>
<dbReference type="EMBL" id="JAFIQS020000001">
    <property type="protein sequence ID" value="KAH9486265.1"/>
    <property type="molecule type" value="Genomic_DNA"/>
</dbReference>
<evidence type="ECO:0000313" key="2">
    <source>
        <dbReference type="Proteomes" id="UP000664032"/>
    </source>
</evidence>
<evidence type="ECO:0000313" key="1">
    <source>
        <dbReference type="EMBL" id="KAH9486265.1"/>
    </source>
</evidence>
<dbReference type="Proteomes" id="UP000664032">
    <property type="component" value="Unassembled WGS sequence"/>
</dbReference>
<keyword evidence="2" id="KW-1185">Reference proteome</keyword>
<reference evidence="1" key="1">
    <citation type="submission" date="2021-10" db="EMBL/GenBank/DDBJ databases">
        <title>Psilocybe cubensis genome.</title>
        <authorList>
            <person name="Mckernan K.J."/>
            <person name="Crawford S."/>
            <person name="Trippe A."/>
            <person name="Kane L.T."/>
            <person name="Mclaughlin S."/>
        </authorList>
    </citation>
    <scope>NUCLEOTIDE SEQUENCE</scope>
    <source>
        <strain evidence="1">MGC-MH-2018</strain>
    </source>
</reference>
<proteinExistence type="predicted"/>
<sequence>MNMAFPEFLKNVVGRYQSSPIPLTRPRVTLTFAQSLDAKIAGAGRRQLILSGKESMLMTHWMRTMHDAILVGIGTAINDDPQLNVRHLPPPTSTPHHLPRPIIIDTHLRLSPTCKLLRNFQNGIGRRPWILCGENSLSSQGHDIDKQARMIALIAAGAKILEVAVIPSEDRKTGIVSIANALKTLKDHGVQTLMVEGGAQIIASFLSEAVVDSLIITTAPVLVGDAGVGYTYPANMSDNGESLPKYKEVHTELFGRDFVTALLCTPTML</sequence>
<organism evidence="1 2">
    <name type="scientific">Psilocybe cubensis</name>
    <name type="common">Psychedelic mushroom</name>
    <name type="synonym">Stropharia cubensis</name>
    <dbReference type="NCBI Taxonomy" id="181762"/>
    <lineage>
        <taxon>Eukaryota</taxon>
        <taxon>Fungi</taxon>
        <taxon>Dikarya</taxon>
        <taxon>Basidiomycota</taxon>
        <taxon>Agaricomycotina</taxon>
        <taxon>Agaricomycetes</taxon>
        <taxon>Agaricomycetidae</taxon>
        <taxon>Agaricales</taxon>
        <taxon>Agaricineae</taxon>
        <taxon>Strophariaceae</taxon>
        <taxon>Psilocybe</taxon>
    </lineage>
</organism>
<comment type="caution">
    <text evidence="1">The sequence shown here is derived from an EMBL/GenBank/DDBJ whole genome shotgun (WGS) entry which is preliminary data.</text>
</comment>
<accession>A0ACB8HE32</accession>
<name>A0ACB8HE32_PSICU</name>